<reference evidence="1" key="1">
    <citation type="journal article" date="2022" name="Arch. Microbiol.">
        <title>Pseudodesulfovibrio sediminis sp. nov., a mesophilic and neutrophilic sulfate-reducing bacterium isolated from sediment of a brackish lake.</title>
        <authorList>
            <person name="Takahashi A."/>
            <person name="Kojima H."/>
            <person name="Watanabe M."/>
            <person name="Fukui M."/>
        </authorList>
    </citation>
    <scope>NUCLEOTIDE SEQUENCE</scope>
    <source>
        <strain evidence="1">SF6</strain>
    </source>
</reference>
<protein>
    <submittedName>
        <fullName evidence="1">Uncharacterized protein</fullName>
    </submittedName>
</protein>
<evidence type="ECO:0000313" key="1">
    <source>
        <dbReference type="EMBL" id="BCS87821.1"/>
    </source>
</evidence>
<accession>A0ABM7P4J2</accession>
<dbReference type="EMBL" id="AP024485">
    <property type="protein sequence ID" value="BCS87821.1"/>
    <property type="molecule type" value="Genomic_DNA"/>
</dbReference>
<gene>
    <name evidence="1" type="ORF">PSDVSF_10630</name>
</gene>
<name>A0ABM7P4J2_9BACT</name>
<organism evidence="1 2">
    <name type="scientific">Pseudodesulfovibrio sediminis</name>
    <dbReference type="NCBI Taxonomy" id="2810563"/>
    <lineage>
        <taxon>Bacteria</taxon>
        <taxon>Pseudomonadati</taxon>
        <taxon>Thermodesulfobacteriota</taxon>
        <taxon>Desulfovibrionia</taxon>
        <taxon>Desulfovibrionales</taxon>
        <taxon>Desulfovibrionaceae</taxon>
    </lineage>
</organism>
<dbReference type="RefSeq" id="WP_229594527.1">
    <property type="nucleotide sequence ID" value="NZ_AP024485.1"/>
</dbReference>
<sequence>MTPKQIRAHIFNVIIAKVEEQDETKRQEALNEFMSVTGTSGNATDQVAALIPPLMHELYEKWITMFIDRLLETVPAKNIELLCDNSADNDAALVLAYIMFLESARMEKQIDDDLKQHGMKVTGDNDLGDLAASYLRTQMAKIAAQTNDDEPKGNA</sequence>
<proteinExistence type="predicted"/>
<keyword evidence="2" id="KW-1185">Reference proteome</keyword>
<dbReference type="Proteomes" id="UP001053296">
    <property type="component" value="Chromosome"/>
</dbReference>
<evidence type="ECO:0000313" key="2">
    <source>
        <dbReference type="Proteomes" id="UP001053296"/>
    </source>
</evidence>